<protein>
    <submittedName>
        <fullName evidence="1">UPF0352 protein</fullName>
    </submittedName>
</protein>
<evidence type="ECO:0000313" key="1">
    <source>
        <dbReference type="EMBL" id="DAE06757.1"/>
    </source>
</evidence>
<proteinExistence type="predicted"/>
<dbReference type="EMBL" id="BK015441">
    <property type="protein sequence ID" value="DAE06757.1"/>
    <property type="molecule type" value="Genomic_DNA"/>
</dbReference>
<accession>A0A8S5PJI1</accession>
<organism evidence="1">
    <name type="scientific">Siphoviridae sp. ctGN02</name>
    <dbReference type="NCBI Taxonomy" id="2825411"/>
    <lineage>
        <taxon>Viruses</taxon>
        <taxon>Duplodnaviria</taxon>
        <taxon>Heunggongvirae</taxon>
        <taxon>Uroviricota</taxon>
        <taxon>Caudoviricetes</taxon>
    </lineage>
</organism>
<name>A0A8S5PJI1_9CAUD</name>
<sequence length="51" mass="5831">MASEYLTEEEVEKIKKELLQVLRNHNLNSGLAKAVLADTIETIEKYSQLPE</sequence>
<reference evidence="1" key="1">
    <citation type="journal article" date="2021" name="Proc. Natl. Acad. Sci. U.S.A.">
        <title>A Catalog of Tens of Thousands of Viruses from Human Metagenomes Reveals Hidden Associations with Chronic Diseases.</title>
        <authorList>
            <person name="Tisza M.J."/>
            <person name="Buck C.B."/>
        </authorList>
    </citation>
    <scope>NUCLEOTIDE SEQUENCE</scope>
    <source>
        <strain evidence="1">CtGN02</strain>
    </source>
</reference>